<name>A0A9W7TEF0_TRIRA</name>
<evidence type="ECO:0000313" key="3">
    <source>
        <dbReference type="Proteomes" id="UP001059041"/>
    </source>
</evidence>
<organism evidence="2 3">
    <name type="scientific">Triplophysa rosa</name>
    <name type="common">Cave loach</name>
    <dbReference type="NCBI Taxonomy" id="992332"/>
    <lineage>
        <taxon>Eukaryota</taxon>
        <taxon>Metazoa</taxon>
        <taxon>Chordata</taxon>
        <taxon>Craniata</taxon>
        <taxon>Vertebrata</taxon>
        <taxon>Euteleostomi</taxon>
        <taxon>Actinopterygii</taxon>
        <taxon>Neopterygii</taxon>
        <taxon>Teleostei</taxon>
        <taxon>Ostariophysi</taxon>
        <taxon>Cypriniformes</taxon>
        <taxon>Nemacheilidae</taxon>
        <taxon>Triplophysa</taxon>
    </lineage>
</organism>
<keyword evidence="3" id="KW-1185">Reference proteome</keyword>
<comment type="caution">
    <text evidence="2">The sequence shown here is derived from an EMBL/GenBank/DDBJ whole genome shotgun (WGS) entry which is preliminary data.</text>
</comment>
<feature type="compositionally biased region" description="Basic and acidic residues" evidence="1">
    <location>
        <begin position="16"/>
        <end position="34"/>
    </location>
</feature>
<sequence length="57" mass="7044">MPCKLKFDHRKRQNKMRREMENRQESQTKESRDINAVKPVRWNSMEHLKPDFSCDPR</sequence>
<dbReference type="EMBL" id="JAFHDT010000019">
    <property type="protein sequence ID" value="KAI7795807.1"/>
    <property type="molecule type" value="Genomic_DNA"/>
</dbReference>
<protein>
    <submittedName>
        <fullName evidence="2">Uncharacterized protein</fullName>
    </submittedName>
</protein>
<gene>
    <name evidence="2" type="ORF">IRJ41_006923</name>
</gene>
<reference evidence="2" key="1">
    <citation type="submission" date="2021-02" db="EMBL/GenBank/DDBJ databases">
        <title>Comparative genomics reveals that relaxation of natural selection precedes convergent phenotypic evolution of cavefish.</title>
        <authorList>
            <person name="Peng Z."/>
        </authorList>
    </citation>
    <scope>NUCLEOTIDE SEQUENCE</scope>
    <source>
        <tissue evidence="2">Muscle</tissue>
    </source>
</reference>
<evidence type="ECO:0000313" key="2">
    <source>
        <dbReference type="EMBL" id="KAI7795807.1"/>
    </source>
</evidence>
<evidence type="ECO:0000256" key="1">
    <source>
        <dbReference type="SAM" id="MobiDB-lite"/>
    </source>
</evidence>
<dbReference type="AlphaFoldDB" id="A0A9W7TEF0"/>
<dbReference type="Proteomes" id="UP001059041">
    <property type="component" value="Linkage Group LG19"/>
</dbReference>
<feature type="region of interest" description="Disordered" evidence="1">
    <location>
        <begin position="1"/>
        <end position="34"/>
    </location>
</feature>
<accession>A0A9W7TEF0</accession>
<proteinExistence type="predicted"/>